<dbReference type="EMBL" id="JAGGKP010000011">
    <property type="protein sequence ID" value="MBP1938169.1"/>
    <property type="molecule type" value="Genomic_DNA"/>
</dbReference>
<evidence type="ECO:0000313" key="2">
    <source>
        <dbReference type="EMBL" id="MBP1938169.1"/>
    </source>
</evidence>
<keyword evidence="3" id="KW-1185">Reference proteome</keyword>
<feature type="region of interest" description="Disordered" evidence="1">
    <location>
        <begin position="25"/>
        <end position="55"/>
    </location>
</feature>
<comment type="caution">
    <text evidence="2">The sequence shown here is derived from an EMBL/GenBank/DDBJ whole genome shotgun (WGS) entry which is preliminary data.</text>
</comment>
<evidence type="ECO:0000256" key="1">
    <source>
        <dbReference type="SAM" id="MobiDB-lite"/>
    </source>
</evidence>
<sequence>MTNAQEEYRRGFEAGYMYGRIDELQGREYDDRTPAGRTGQTDKTGNYPFVEKEAV</sequence>
<dbReference type="RefSeq" id="WP_209852145.1">
    <property type="nucleotide sequence ID" value="NZ_CBCRVE010000004.1"/>
</dbReference>
<organism evidence="2 3">
    <name type="scientific">Paenibacillus sediminis</name>
    <dbReference type="NCBI Taxonomy" id="664909"/>
    <lineage>
        <taxon>Bacteria</taxon>
        <taxon>Bacillati</taxon>
        <taxon>Bacillota</taxon>
        <taxon>Bacilli</taxon>
        <taxon>Bacillales</taxon>
        <taxon>Paenibacillaceae</taxon>
        <taxon>Paenibacillus</taxon>
    </lineage>
</organism>
<gene>
    <name evidence="2" type="ORF">J2Z20_003088</name>
</gene>
<accession>A0ABS4H6L6</accession>
<name>A0ABS4H6L6_9BACL</name>
<reference evidence="2 3" key="1">
    <citation type="submission" date="2021-03" db="EMBL/GenBank/DDBJ databases">
        <title>Genomic Encyclopedia of Type Strains, Phase IV (KMG-IV): sequencing the most valuable type-strain genomes for metagenomic binning, comparative biology and taxonomic classification.</title>
        <authorList>
            <person name="Goeker M."/>
        </authorList>
    </citation>
    <scope>NUCLEOTIDE SEQUENCE [LARGE SCALE GENOMIC DNA]</scope>
    <source>
        <strain evidence="2 3">DSM 23491</strain>
    </source>
</reference>
<evidence type="ECO:0000313" key="3">
    <source>
        <dbReference type="Proteomes" id="UP001519273"/>
    </source>
</evidence>
<proteinExistence type="predicted"/>
<feature type="compositionally biased region" description="Basic and acidic residues" evidence="1">
    <location>
        <begin position="25"/>
        <end position="34"/>
    </location>
</feature>
<protein>
    <submittedName>
        <fullName evidence="2">Uncharacterized protein</fullName>
    </submittedName>
</protein>
<dbReference type="Proteomes" id="UP001519273">
    <property type="component" value="Unassembled WGS sequence"/>
</dbReference>